<dbReference type="eggNOG" id="COG1337">
    <property type="taxonomic scope" value="Bacteria"/>
</dbReference>
<dbReference type="InterPro" id="IPR019117">
    <property type="entry name" value="CRISPR-assoc_protein_Cmr3"/>
</dbReference>
<name>E1IGD9_9CHLR</name>
<reference evidence="1 2" key="1">
    <citation type="journal article" date="2011" name="J. Bacteriol.">
        <title>Draft genome sequence of the anoxygenic filamentous phototrophic bacterium Oscillochloris trichoides subsp. DG-6.</title>
        <authorList>
            <person name="Kuznetsov B.B."/>
            <person name="Ivanovsky R.N."/>
            <person name="Keppen O.I."/>
            <person name="Sukhacheva M.V."/>
            <person name="Bumazhkin B.K."/>
            <person name="Patutina E.O."/>
            <person name="Beletsky A.V."/>
            <person name="Mardanov A.V."/>
            <person name="Baslerov R.V."/>
            <person name="Panteleeva A.N."/>
            <person name="Kolganova T.V."/>
            <person name="Ravin N.V."/>
            <person name="Skryabin K.G."/>
        </authorList>
    </citation>
    <scope>NUCLEOTIDE SEQUENCE [LARGE SCALE GENOMIC DNA]</scope>
    <source>
        <strain evidence="1 2">DG-6</strain>
    </source>
</reference>
<dbReference type="Pfam" id="PF09700">
    <property type="entry name" value="Cas_Cmr3"/>
    <property type="match status" value="1"/>
</dbReference>
<dbReference type="OrthoDB" id="1730014at2"/>
<evidence type="ECO:0000313" key="2">
    <source>
        <dbReference type="Proteomes" id="UP000054010"/>
    </source>
</evidence>
<gene>
    <name evidence="1" type="ORF">OSCT_2390</name>
</gene>
<evidence type="ECO:0000313" key="1">
    <source>
        <dbReference type="EMBL" id="EFO79705.1"/>
    </source>
</evidence>
<comment type="caution">
    <text evidence="1">The sequence shown here is derived from an EMBL/GenBank/DDBJ whole genome shotgun (WGS) entry which is preliminary data.</text>
</comment>
<proteinExistence type="predicted"/>
<dbReference type="Gene3D" id="2.60.40.4350">
    <property type="match status" value="1"/>
</dbReference>
<dbReference type="Proteomes" id="UP000054010">
    <property type="component" value="Unassembled WGS sequence"/>
</dbReference>
<organism evidence="1 2">
    <name type="scientific">Oscillochloris trichoides DG-6</name>
    <dbReference type="NCBI Taxonomy" id="765420"/>
    <lineage>
        <taxon>Bacteria</taxon>
        <taxon>Bacillati</taxon>
        <taxon>Chloroflexota</taxon>
        <taxon>Chloroflexia</taxon>
        <taxon>Chloroflexales</taxon>
        <taxon>Chloroflexineae</taxon>
        <taxon>Oscillochloridaceae</taxon>
        <taxon>Oscillochloris</taxon>
    </lineage>
</organism>
<sequence>MLLDVTITAEGPLAFPERRFGEQFRPSLGYIPGGAIYAALGTRGFDAQLFREMRCHNAYPVALGDDWSRPLPMSALRRKGKDGKDDEPPQDSLVRRVCWEEQQPAGLIYTPTDDNGRAWEVVKHSFYTIRNGKVETLSMAQRVLTRVAIDRQRSTAAHGRLYSPLVLNEVQCGDDNTPYPTTFRGTIRLPATAQHLRTALATIDALGARQTSGLGGVTIQVADAQEDDDGMKQRIETFTKCFREQAKTYRDLGGEKWMVRGHVFSINLLSDAILREQGWLPTQELSPAALQELTGIQARLLRSFTNTAVIGGWHAKWRQPKPTALATSMGSVFVFHAEQGLSEQDFAALARLQHDGIGERRSEGFGQVRICDDFHLLCKTGDSAK</sequence>
<protein>
    <recommendedName>
        <fullName evidence="3">CRISPR-associated RAMP protein, Csx10 family</fullName>
    </recommendedName>
</protein>
<evidence type="ECO:0008006" key="3">
    <source>
        <dbReference type="Google" id="ProtNLM"/>
    </source>
</evidence>
<dbReference type="AlphaFoldDB" id="E1IGD9"/>
<dbReference type="EMBL" id="ADVR01000106">
    <property type="protein sequence ID" value="EFO79705.1"/>
    <property type="molecule type" value="Genomic_DNA"/>
</dbReference>
<dbReference type="InterPro" id="IPR013490">
    <property type="entry name" value="CRISPR-assoc_RAMP_Csx10"/>
</dbReference>
<dbReference type="HOGENOM" id="CLU_679177_0_0_0"/>
<dbReference type="STRING" id="765420.OSCT_2390"/>
<keyword evidence="2" id="KW-1185">Reference proteome</keyword>
<dbReference type="NCBIfam" id="TIGR02674">
    <property type="entry name" value="cas_cyan_RAMP_2"/>
    <property type="match status" value="1"/>
</dbReference>
<accession>E1IGD9</accession>